<dbReference type="PANTHER" id="PTHR12354:SF1">
    <property type="entry name" value="INTERFERON-RELATED DEVELOPMENTAL REGULATOR 1"/>
    <property type="match status" value="1"/>
</dbReference>
<dbReference type="OrthoDB" id="18978at2759"/>
<organism evidence="4 5">
    <name type="scientific">Hymenoscyphus albidus</name>
    <dbReference type="NCBI Taxonomy" id="595503"/>
    <lineage>
        <taxon>Eukaryota</taxon>
        <taxon>Fungi</taxon>
        <taxon>Dikarya</taxon>
        <taxon>Ascomycota</taxon>
        <taxon>Pezizomycotina</taxon>
        <taxon>Leotiomycetes</taxon>
        <taxon>Helotiales</taxon>
        <taxon>Helotiaceae</taxon>
        <taxon>Hymenoscyphus</taxon>
    </lineage>
</organism>
<comment type="similarity">
    <text evidence="1">Belongs to the IFRD family.</text>
</comment>
<feature type="region of interest" description="Disordered" evidence="2">
    <location>
        <begin position="1"/>
        <end position="52"/>
    </location>
</feature>
<dbReference type="AlphaFoldDB" id="A0A9N9M0Y0"/>
<gene>
    <name evidence="4" type="ORF">HYALB_00003617</name>
</gene>
<evidence type="ECO:0000259" key="3">
    <source>
        <dbReference type="Pfam" id="PF05004"/>
    </source>
</evidence>
<accession>A0A9N9M0Y0</accession>
<evidence type="ECO:0000256" key="1">
    <source>
        <dbReference type="ARBA" id="ARBA00008828"/>
    </source>
</evidence>
<dbReference type="PANTHER" id="PTHR12354">
    <property type="entry name" value="INTERFERON-RELATED DEVELOPMENTAL REGULATOR"/>
    <property type="match status" value="1"/>
</dbReference>
<dbReference type="Gene3D" id="1.25.10.10">
    <property type="entry name" value="Leucine-rich Repeat Variant"/>
    <property type="match status" value="1"/>
</dbReference>
<dbReference type="InterPro" id="IPR007701">
    <property type="entry name" value="Interferon-rel_develop_reg_N"/>
</dbReference>
<protein>
    <recommendedName>
        <fullName evidence="3">Interferon-related developmental regulator N-terminal domain-containing protein</fullName>
    </recommendedName>
</protein>
<dbReference type="EMBL" id="CAJVRM010000574">
    <property type="protein sequence ID" value="CAG8982181.1"/>
    <property type="molecule type" value="Genomic_DNA"/>
</dbReference>
<dbReference type="InterPro" id="IPR039777">
    <property type="entry name" value="IFRD"/>
</dbReference>
<dbReference type="Proteomes" id="UP000701801">
    <property type="component" value="Unassembled WGS sequence"/>
</dbReference>
<dbReference type="InterPro" id="IPR016024">
    <property type="entry name" value="ARM-type_fold"/>
</dbReference>
<evidence type="ECO:0000313" key="4">
    <source>
        <dbReference type="EMBL" id="CAG8982181.1"/>
    </source>
</evidence>
<reference evidence="4" key="1">
    <citation type="submission" date="2021-07" db="EMBL/GenBank/DDBJ databases">
        <authorList>
            <person name="Durling M."/>
        </authorList>
    </citation>
    <scope>NUCLEOTIDE SEQUENCE</scope>
</reference>
<evidence type="ECO:0000313" key="5">
    <source>
        <dbReference type="Proteomes" id="UP000701801"/>
    </source>
</evidence>
<feature type="domain" description="Interferon-related developmental regulator N-terminal" evidence="3">
    <location>
        <begin position="51"/>
        <end position="370"/>
    </location>
</feature>
<feature type="compositionally biased region" description="Low complexity" evidence="2">
    <location>
        <begin position="21"/>
        <end position="39"/>
    </location>
</feature>
<dbReference type="InterPro" id="IPR011989">
    <property type="entry name" value="ARM-like"/>
</dbReference>
<sequence length="457" mass="51116">MHDLRRQALESGKTVSRKAQSRISSRASSAANSRTNSRNASRHASDDEDAMSDCTNWSMNSLNERLAAEVPEDASEAWKGDLANRIEEIINRKRSSTQGRESALNLYVYYLMNHYAYEETRHKTGELFPAFLKSIKADGTEKETCLALRAIALTLITVPSETAYASLFQPLKVLYTDSRFPSVKATAIHTLGAAAIFGGAAEGEIEDIMDDLLEVIESDGSSVEAADIGEVVTAACQVWGFLATSVDDMEEKTEAAIEAFVEQLESTDTKVQVAVGQNIALLYEKSYTEREEGDGAAPAMERISDDVTYEEISAIYHVEKSWVKRYEVYRQKYQLEQTLSQLATESSKRIGKKDRKTLHANFTDILHAVEHPTLGPRYSMARDKEGRVYGSRMTVKLRDFGLLQIDKWWKLHRFQTLKRILGGGFITHYEENEVVVETLPAILMNSDSDDEGYGASD</sequence>
<evidence type="ECO:0000256" key="2">
    <source>
        <dbReference type="SAM" id="MobiDB-lite"/>
    </source>
</evidence>
<proteinExistence type="inferred from homology"/>
<dbReference type="Pfam" id="PF05004">
    <property type="entry name" value="IFRD"/>
    <property type="match status" value="1"/>
</dbReference>
<dbReference type="SUPFAM" id="SSF48371">
    <property type="entry name" value="ARM repeat"/>
    <property type="match status" value="1"/>
</dbReference>
<name>A0A9N9M0Y0_9HELO</name>
<keyword evidence="5" id="KW-1185">Reference proteome</keyword>
<comment type="caution">
    <text evidence="4">The sequence shown here is derived from an EMBL/GenBank/DDBJ whole genome shotgun (WGS) entry which is preliminary data.</text>
</comment>